<evidence type="ECO:0000256" key="1">
    <source>
        <dbReference type="SAM" id="MobiDB-lite"/>
    </source>
</evidence>
<sequence length="836" mass="92995">MAGRYSAEFLLHLRQSPLCVKPPALPPADEWMGPPPEAFRNQPKPSSDRKSATGEGLLLNQENRRPALDRNGSRSAANPDEIILGPPRPNFASATSARTNRVGGEPEKALKDPERQDRSDRFNFRTRANDSEPATNDRFREGRDGRNNTFRRRGDQDQDSEGWSTVKPRKSFGAEGAERFHGRMGAAGERFTTRDDRRARDRDDREVNDRRARNPADPNARDTEAEELEGPRNRNSLARAKPEPWSRDNPNNGATSEAPVSQRERIDKAKSWRDRDPNANDNRHSDRTNERTNERTNDRNYDRRWDRERDQRVERDPEWLDEPLEEKSHGHTEEDFKKFMESMKAKQGGAPKPEGKAPMVLDRPNTENLLEPEQKVASASAPAIESGPDKFFVAFGGGSLDATTPTASAAAAAAENKEAARSKNKKSSRFMTFLTTQEDTRARTEPPIPAAIVQHSGPSNDLPPQGETEKEAFAMLIQKLQRSRMEPGMQGNAPPQQLLARLMEQSPAQDHRPNSAVASPEPLQGYGGDHREDPRFRGQHDDLRLRQQLPHTMVSPRPVAPPVQPPPAMRPEQVLQDLLAQRHSFANQANPRVVQNNPPINSNTEFLMKLMQNHRADVSESLPRMEPLPVRMPQPTKQVSLANIPDRDLDYQRERTILQRHQQMRGQQGPPGFLEDQFHPSEVDSRPQPTQILQRPPPPGLDHHGIHQFQMGGPGAGGGQLPPPQRPMIPPPGLVNGPRNVPLPGMYPNFPPPPVFPPEGVMGVPPPGPPNQQQRGMQPPPGFFGGLPPPGFMQQPPPGMGGGFQVQGGLDGPGGFPGAVPPYDRRGMMPPGYRGP</sequence>
<feature type="region of interest" description="Disordered" evidence="1">
    <location>
        <begin position="505"/>
        <end position="527"/>
    </location>
</feature>
<feature type="compositionally biased region" description="Pro residues" evidence="1">
    <location>
        <begin position="721"/>
        <end position="731"/>
    </location>
</feature>
<reference evidence="2" key="1">
    <citation type="submission" date="2023-06" db="EMBL/GenBank/DDBJ databases">
        <title>Genome-scale phylogeny and comparative genomics of the fungal order Sordariales.</title>
        <authorList>
            <consortium name="Lawrence Berkeley National Laboratory"/>
            <person name="Hensen N."/>
            <person name="Bonometti L."/>
            <person name="Westerberg I."/>
            <person name="Brannstrom I.O."/>
            <person name="Guillou S."/>
            <person name="Cros-Aarteil S."/>
            <person name="Calhoun S."/>
            <person name="Haridas S."/>
            <person name="Kuo A."/>
            <person name="Mondo S."/>
            <person name="Pangilinan J."/>
            <person name="Riley R."/>
            <person name="Labutti K."/>
            <person name="Andreopoulos B."/>
            <person name="Lipzen A."/>
            <person name="Chen C."/>
            <person name="Yanf M."/>
            <person name="Daum C."/>
            <person name="Ng V."/>
            <person name="Clum A."/>
            <person name="Steindorff A."/>
            <person name="Ohm R."/>
            <person name="Martin F."/>
            <person name="Silar P."/>
            <person name="Natvig D."/>
            <person name="Lalanne C."/>
            <person name="Gautier V."/>
            <person name="Ament-Velasquez S.L."/>
            <person name="Kruys A."/>
            <person name="Hutchinson M.I."/>
            <person name="Powell A.J."/>
            <person name="Barry K."/>
            <person name="Miller A.N."/>
            <person name="Grigoriev I.V."/>
            <person name="Debuchy R."/>
            <person name="Gladieux P."/>
            <person name="Thoren M.H."/>
            <person name="Johannesson H."/>
        </authorList>
    </citation>
    <scope>NUCLEOTIDE SEQUENCE</scope>
    <source>
        <strain evidence="2">SMH4607-1</strain>
    </source>
</reference>
<feature type="compositionally biased region" description="Gly residues" evidence="1">
    <location>
        <begin position="800"/>
        <end position="817"/>
    </location>
</feature>
<feature type="compositionally biased region" description="Polar residues" evidence="1">
    <location>
        <begin position="248"/>
        <end position="259"/>
    </location>
</feature>
<comment type="caution">
    <text evidence="2">The sequence shown here is derived from an EMBL/GenBank/DDBJ whole genome shotgun (WGS) entry which is preliminary data.</text>
</comment>
<feature type="compositionally biased region" description="Basic and acidic residues" evidence="1">
    <location>
        <begin position="191"/>
        <end position="223"/>
    </location>
</feature>
<dbReference type="InterPro" id="IPR046784">
    <property type="entry name" value="Eap1"/>
</dbReference>
<protein>
    <submittedName>
        <fullName evidence="2">Uncharacterized protein</fullName>
    </submittedName>
</protein>
<keyword evidence="3" id="KW-1185">Reference proteome</keyword>
<feature type="compositionally biased region" description="Basic and acidic residues" evidence="1">
    <location>
        <begin position="325"/>
        <end position="344"/>
    </location>
</feature>
<feature type="compositionally biased region" description="Pro residues" evidence="1">
    <location>
        <begin position="778"/>
        <end position="799"/>
    </location>
</feature>
<dbReference type="AlphaFoldDB" id="A0AA40DW40"/>
<feature type="compositionally biased region" description="Basic and acidic residues" evidence="1">
    <location>
        <begin position="676"/>
        <end position="685"/>
    </location>
</feature>
<organism evidence="2 3">
    <name type="scientific">Lasiosphaeris hirsuta</name>
    <dbReference type="NCBI Taxonomy" id="260670"/>
    <lineage>
        <taxon>Eukaryota</taxon>
        <taxon>Fungi</taxon>
        <taxon>Dikarya</taxon>
        <taxon>Ascomycota</taxon>
        <taxon>Pezizomycotina</taxon>
        <taxon>Sordariomycetes</taxon>
        <taxon>Sordariomycetidae</taxon>
        <taxon>Sordariales</taxon>
        <taxon>Lasiosphaeriaceae</taxon>
        <taxon>Lasiosphaeris</taxon>
    </lineage>
</organism>
<feature type="compositionally biased region" description="Basic and acidic residues" evidence="1">
    <location>
        <begin position="62"/>
        <end position="72"/>
    </location>
</feature>
<feature type="compositionally biased region" description="Basic and acidic residues" evidence="1">
    <location>
        <begin position="262"/>
        <end position="318"/>
    </location>
</feature>
<accession>A0AA40DW40</accession>
<dbReference type="EMBL" id="JAUKUA010000004">
    <property type="protein sequence ID" value="KAK0715732.1"/>
    <property type="molecule type" value="Genomic_DNA"/>
</dbReference>
<name>A0AA40DW40_9PEZI</name>
<gene>
    <name evidence="2" type="ORF">B0H67DRAFT_487435</name>
</gene>
<feature type="region of interest" description="Disordered" evidence="1">
    <location>
        <begin position="662"/>
        <end position="731"/>
    </location>
</feature>
<feature type="region of interest" description="Disordered" evidence="1">
    <location>
        <begin position="19"/>
        <end position="362"/>
    </location>
</feature>
<feature type="compositionally biased region" description="Basic and acidic residues" evidence="1">
    <location>
        <begin position="104"/>
        <end position="156"/>
    </location>
</feature>
<feature type="region of interest" description="Disordered" evidence="1">
    <location>
        <begin position="764"/>
        <end position="836"/>
    </location>
</feature>
<proteinExistence type="predicted"/>
<dbReference type="Pfam" id="PF20566">
    <property type="entry name" value="Eap1"/>
    <property type="match status" value="1"/>
</dbReference>
<dbReference type="Proteomes" id="UP001172102">
    <property type="component" value="Unassembled WGS sequence"/>
</dbReference>
<evidence type="ECO:0000313" key="3">
    <source>
        <dbReference type="Proteomes" id="UP001172102"/>
    </source>
</evidence>
<evidence type="ECO:0000313" key="2">
    <source>
        <dbReference type="EMBL" id="KAK0715732.1"/>
    </source>
</evidence>